<comment type="caution">
    <text evidence="2">The sequence shown here is derived from an EMBL/GenBank/DDBJ whole genome shotgun (WGS) entry which is preliminary data.</text>
</comment>
<keyword evidence="3" id="KW-1185">Reference proteome</keyword>
<dbReference type="InterPro" id="IPR036691">
    <property type="entry name" value="Endo/exonu/phosph_ase_sf"/>
</dbReference>
<evidence type="ECO:0000256" key="1">
    <source>
        <dbReference type="SAM" id="MobiDB-lite"/>
    </source>
</evidence>
<evidence type="ECO:0000313" key="2">
    <source>
        <dbReference type="EMBL" id="CAK9058592.1"/>
    </source>
</evidence>
<feature type="region of interest" description="Disordered" evidence="1">
    <location>
        <begin position="190"/>
        <end position="227"/>
    </location>
</feature>
<reference evidence="2 3" key="1">
    <citation type="submission" date="2024-02" db="EMBL/GenBank/DDBJ databases">
        <authorList>
            <person name="Chen Y."/>
            <person name="Shah S."/>
            <person name="Dougan E. K."/>
            <person name="Thang M."/>
            <person name="Chan C."/>
        </authorList>
    </citation>
    <scope>NUCLEOTIDE SEQUENCE [LARGE SCALE GENOMIC DNA]</scope>
</reference>
<evidence type="ECO:0008006" key="4">
    <source>
        <dbReference type="Google" id="ProtNLM"/>
    </source>
</evidence>
<proteinExistence type="predicted"/>
<dbReference type="Gene3D" id="3.60.10.10">
    <property type="entry name" value="Endonuclease/exonuclease/phosphatase"/>
    <property type="match status" value="1"/>
</dbReference>
<gene>
    <name evidence="2" type="ORF">CCMP2556_LOCUS28891</name>
</gene>
<sequence>MERLFCVVPVVANIRLEVLGQRCVFSWKERRSFRPSAISPDLLLEEADEGLLQELQDAHASAAFEGFVLHEEQPNHREVWAYRDYLPMELAKLPATAEAFAPRRTRKERANTMARELSSQDDRRLRMLCLTWNVGATLPQRGASLEAVLDEDPSPDICVIGFQETCQLSARRLLADGTEWKDWQKWADQSVKDARGPRGTGPREQKFTVSRWSSTSATAPVGTSDKLRSTTRDFEDFTFSSLQLVGG</sequence>
<protein>
    <recommendedName>
        <fullName evidence="4">Inositol polyphosphate-related phosphatase domain-containing protein</fullName>
    </recommendedName>
</protein>
<accession>A0ABP0N6R3</accession>
<evidence type="ECO:0000313" key="3">
    <source>
        <dbReference type="Proteomes" id="UP001642484"/>
    </source>
</evidence>
<dbReference type="EMBL" id="CAXAMN010021362">
    <property type="protein sequence ID" value="CAK9058592.1"/>
    <property type="molecule type" value="Genomic_DNA"/>
</dbReference>
<feature type="compositionally biased region" description="Polar residues" evidence="1">
    <location>
        <begin position="207"/>
        <end position="218"/>
    </location>
</feature>
<dbReference type="SUPFAM" id="SSF56219">
    <property type="entry name" value="DNase I-like"/>
    <property type="match status" value="1"/>
</dbReference>
<dbReference type="Proteomes" id="UP001642484">
    <property type="component" value="Unassembled WGS sequence"/>
</dbReference>
<organism evidence="2 3">
    <name type="scientific">Durusdinium trenchii</name>
    <dbReference type="NCBI Taxonomy" id="1381693"/>
    <lineage>
        <taxon>Eukaryota</taxon>
        <taxon>Sar</taxon>
        <taxon>Alveolata</taxon>
        <taxon>Dinophyceae</taxon>
        <taxon>Suessiales</taxon>
        <taxon>Symbiodiniaceae</taxon>
        <taxon>Durusdinium</taxon>
    </lineage>
</organism>
<feature type="compositionally biased region" description="Basic and acidic residues" evidence="1">
    <location>
        <begin position="190"/>
        <end position="206"/>
    </location>
</feature>
<name>A0ABP0N6R3_9DINO</name>